<dbReference type="GO" id="GO:0000160">
    <property type="term" value="P:phosphorelay signal transduction system"/>
    <property type="evidence" value="ECO:0007669"/>
    <property type="project" value="InterPro"/>
</dbReference>
<dbReference type="PROSITE" id="PS50887">
    <property type="entry name" value="GGDEF"/>
    <property type="match status" value="1"/>
</dbReference>
<dbReference type="PANTHER" id="PTHR45138:SF9">
    <property type="entry name" value="DIGUANYLATE CYCLASE DGCM-RELATED"/>
    <property type="match status" value="1"/>
</dbReference>
<comment type="cofactor">
    <cofactor evidence="1">
        <name>Mg(2+)</name>
        <dbReference type="ChEBI" id="CHEBI:18420"/>
    </cofactor>
</comment>
<dbReference type="OrthoDB" id="9812260at2"/>
<evidence type="ECO:0000256" key="2">
    <source>
        <dbReference type="ARBA" id="ARBA00004533"/>
    </source>
</evidence>
<dbReference type="InterPro" id="IPR000160">
    <property type="entry name" value="GGDEF_dom"/>
</dbReference>
<dbReference type="EC" id="2.7.7.65" evidence="3"/>
<dbReference type="GO" id="GO:1902201">
    <property type="term" value="P:negative regulation of bacterial-type flagellum-dependent cell motility"/>
    <property type="evidence" value="ECO:0007669"/>
    <property type="project" value="TreeGrafter"/>
</dbReference>
<reference evidence="9" key="1">
    <citation type="submission" date="2016-10" db="EMBL/GenBank/DDBJ databases">
        <authorList>
            <person name="Varghese N."/>
            <person name="Submissions S."/>
        </authorList>
    </citation>
    <scope>NUCLEOTIDE SEQUENCE [LARGE SCALE GENOMIC DNA]</scope>
    <source>
        <strain evidence="9">ATCC 700689</strain>
    </source>
</reference>
<name>A0A1G7XL24_9PSED</name>
<organism evidence="8 9">
    <name type="scientific">Pseudomonas abietaniphila</name>
    <dbReference type="NCBI Taxonomy" id="89065"/>
    <lineage>
        <taxon>Bacteria</taxon>
        <taxon>Pseudomonadati</taxon>
        <taxon>Pseudomonadota</taxon>
        <taxon>Gammaproteobacteria</taxon>
        <taxon>Pseudomonadales</taxon>
        <taxon>Pseudomonadaceae</taxon>
        <taxon>Pseudomonas</taxon>
    </lineage>
</organism>
<dbReference type="InterPro" id="IPR011006">
    <property type="entry name" value="CheY-like_superfamily"/>
</dbReference>
<comment type="subcellular location">
    <subcellularLocation>
        <location evidence="2">Cell inner membrane</location>
    </subcellularLocation>
</comment>
<protein>
    <recommendedName>
        <fullName evidence="3">diguanylate cyclase</fullName>
        <ecNumber evidence="3">2.7.7.65</ecNumber>
    </recommendedName>
</protein>
<keyword evidence="9" id="KW-1185">Reference proteome</keyword>
<dbReference type="AlphaFoldDB" id="A0A1G7XL24"/>
<evidence type="ECO:0000256" key="4">
    <source>
        <dbReference type="ARBA" id="ARBA00034247"/>
    </source>
</evidence>
<dbReference type="Pfam" id="PF00072">
    <property type="entry name" value="Response_reg"/>
    <property type="match status" value="1"/>
</dbReference>
<dbReference type="GO" id="GO:0043709">
    <property type="term" value="P:cell adhesion involved in single-species biofilm formation"/>
    <property type="evidence" value="ECO:0007669"/>
    <property type="project" value="TreeGrafter"/>
</dbReference>
<dbReference type="SUPFAM" id="SSF52172">
    <property type="entry name" value="CheY-like"/>
    <property type="match status" value="2"/>
</dbReference>
<dbReference type="NCBIfam" id="TIGR00254">
    <property type="entry name" value="GGDEF"/>
    <property type="match status" value="1"/>
</dbReference>
<feature type="domain" description="Response regulatory" evidence="6">
    <location>
        <begin position="250"/>
        <end position="366"/>
    </location>
</feature>
<dbReference type="CDD" id="cd01949">
    <property type="entry name" value="GGDEF"/>
    <property type="match status" value="1"/>
</dbReference>
<dbReference type="PANTHER" id="PTHR45138">
    <property type="entry name" value="REGULATORY COMPONENTS OF SENSORY TRANSDUCTION SYSTEM"/>
    <property type="match status" value="1"/>
</dbReference>
<evidence type="ECO:0000256" key="3">
    <source>
        <dbReference type="ARBA" id="ARBA00012528"/>
    </source>
</evidence>
<dbReference type="InterPro" id="IPR050469">
    <property type="entry name" value="Diguanylate_Cyclase"/>
</dbReference>
<dbReference type="InterPro" id="IPR043128">
    <property type="entry name" value="Rev_trsase/Diguanyl_cyclase"/>
</dbReference>
<dbReference type="STRING" id="89065.SAMN05216605_103321"/>
<dbReference type="PROSITE" id="PS50110">
    <property type="entry name" value="RESPONSE_REGULATORY"/>
    <property type="match status" value="1"/>
</dbReference>
<evidence type="ECO:0000313" key="9">
    <source>
        <dbReference type="Proteomes" id="UP000182894"/>
    </source>
</evidence>
<evidence type="ECO:0000259" key="7">
    <source>
        <dbReference type="PROSITE" id="PS50887"/>
    </source>
</evidence>
<dbReference type="Proteomes" id="UP000182894">
    <property type="component" value="Unassembled WGS sequence"/>
</dbReference>
<proteinExistence type="predicted"/>
<dbReference type="Gene3D" id="3.40.50.2300">
    <property type="match status" value="2"/>
</dbReference>
<dbReference type="RefSeq" id="WP_074751992.1">
    <property type="nucleotide sequence ID" value="NZ_FNCO01000003.1"/>
</dbReference>
<evidence type="ECO:0000256" key="5">
    <source>
        <dbReference type="PROSITE-ProRule" id="PRU00169"/>
    </source>
</evidence>
<feature type="domain" description="GGDEF" evidence="7">
    <location>
        <begin position="406"/>
        <end position="538"/>
    </location>
</feature>
<dbReference type="FunFam" id="3.30.70.270:FF:000001">
    <property type="entry name" value="Diguanylate cyclase domain protein"/>
    <property type="match status" value="1"/>
</dbReference>
<evidence type="ECO:0000313" key="8">
    <source>
        <dbReference type="EMBL" id="SDG84945.1"/>
    </source>
</evidence>
<evidence type="ECO:0000256" key="1">
    <source>
        <dbReference type="ARBA" id="ARBA00001946"/>
    </source>
</evidence>
<feature type="modified residue" description="4-aspartylphosphate" evidence="5">
    <location>
        <position position="299"/>
    </location>
</feature>
<dbReference type="InterPro" id="IPR001789">
    <property type="entry name" value="Sig_transdc_resp-reg_receiver"/>
</dbReference>
<dbReference type="Gene3D" id="3.30.70.270">
    <property type="match status" value="1"/>
</dbReference>
<dbReference type="GO" id="GO:0005886">
    <property type="term" value="C:plasma membrane"/>
    <property type="evidence" value="ECO:0007669"/>
    <property type="project" value="UniProtKB-SubCell"/>
</dbReference>
<dbReference type="FunFam" id="3.40.50.2300:FF:000346">
    <property type="entry name" value="Diguanylate cyclase response regulator"/>
    <property type="match status" value="1"/>
</dbReference>
<dbReference type="Pfam" id="PF00990">
    <property type="entry name" value="GGDEF"/>
    <property type="match status" value="1"/>
</dbReference>
<sequence>MTEAEDPSRDRLKHHFAQRVIHQARQILEVWQRLQQSEWSVADMEELSEANQRLLRFAERFEQAEHAQLARGISQSLQEVEANRGRLSSALITDLNRLMQRLSRTGLRHGDRLEHTALPPLRKPIYVMLQDHERGERLAKQLEFFGLSAQSLDSIQAFHATLAERLPAAVVMDVDFGGVGEGLKLAAKMQEGLEQKLPLLFFSHQETDTPTRLAAVRAGGEEFLTGTLEASSLLEKIEILTRVAQYEPYKVLIIDDSRAQATHTERLLNSAGIVTRTLFDPIKTMAELADFQPDLIILDMYMPGCTGTELAKVIRHNDRYVSVPIIYLSAEDDLDKQLDAMSEGGDDFLTKPIKPRHLITTVRNRAARARNLKARMVRDSLTGLYNHTHILQLLEDCSFRARRENKPLSFAMLDIDHFKKVNDGHGHPMGDRVIKSLALFLKQRLRKTDYIGRYGGEEFAVVMPDTDLKSAYGVLDEIRRRFAEIHYPAQPTDLFCTFSAGVVELGEHDDALMMASQADDALYRAKKAGRNQVHTLRDEMMQAKKHPTMDIS</sequence>
<dbReference type="SMART" id="SM00448">
    <property type="entry name" value="REC"/>
    <property type="match status" value="2"/>
</dbReference>
<gene>
    <name evidence="8" type="ORF">SAMN05216605_103321</name>
</gene>
<dbReference type="SUPFAM" id="SSF55073">
    <property type="entry name" value="Nucleotide cyclase"/>
    <property type="match status" value="1"/>
</dbReference>
<dbReference type="InterPro" id="IPR029787">
    <property type="entry name" value="Nucleotide_cyclase"/>
</dbReference>
<keyword evidence="5" id="KW-0597">Phosphoprotein</keyword>
<dbReference type="EMBL" id="FNCO01000003">
    <property type="protein sequence ID" value="SDG84945.1"/>
    <property type="molecule type" value="Genomic_DNA"/>
</dbReference>
<dbReference type="CDD" id="cd00156">
    <property type="entry name" value="REC"/>
    <property type="match status" value="1"/>
</dbReference>
<accession>A0A1G7XL24</accession>
<evidence type="ECO:0000259" key="6">
    <source>
        <dbReference type="PROSITE" id="PS50110"/>
    </source>
</evidence>
<comment type="catalytic activity">
    <reaction evidence="4">
        <text>2 GTP = 3',3'-c-di-GMP + 2 diphosphate</text>
        <dbReference type="Rhea" id="RHEA:24898"/>
        <dbReference type="ChEBI" id="CHEBI:33019"/>
        <dbReference type="ChEBI" id="CHEBI:37565"/>
        <dbReference type="ChEBI" id="CHEBI:58805"/>
        <dbReference type="EC" id="2.7.7.65"/>
    </reaction>
</comment>
<dbReference type="SMART" id="SM00267">
    <property type="entry name" value="GGDEF"/>
    <property type="match status" value="1"/>
</dbReference>
<dbReference type="GO" id="GO:0052621">
    <property type="term" value="F:diguanylate cyclase activity"/>
    <property type="evidence" value="ECO:0007669"/>
    <property type="project" value="UniProtKB-EC"/>
</dbReference>